<sequence length="736" mass="86211">MTQKLSFQSRDAPFMFNLPYETVSEQVFKLNTQENRNNTSYIYLLSATFKSKKDINIIFFMVFYDIGTLHYWIYVVLTKHFIDKQRFKVALEILKCGIRKRVVDFEKLVECRIWIEQKNGQFPNHSSVQDTSDEFRQEFLEKLDEIERNQHIASLHDILPKTFSVFGRKFEKQEKQLKNELFYTEIEKSSFLEYRKEKNQSQISTVEPNNKTQINNLNDIEQNDLKNLFFSGIERNNDLSERKHIQMILNSENVMSYDTKKSIEEKNIVETVQNLTNEHELGAKLEQSNTKIGDSRKEKPKWIETDSEFLILSNVTIHELNLLLSHDNDFETLVSQPEEDSKCIIEKLSKDIAATVNVKRQHIDILNHSLEKTKGNHFENLEAVDFLSCGSKEEILSCGSKEEILSCGSKEEILSCGSKEEILSCGSKEGMVLQTNNSFDEKLGTPPYFIVNDNESRTEHEQQDSVTSGENEIIFNPEQISEINQKIKLINEDESFLFVPEDALKEKIKSQDDNHDNTIKEFDTKTDNSEQNIDIGLTFIINNKEFKVIGLEINGFKAEEILTKDKYFFTKRLINLDNQDSETLQFFSVQPEKCKILDKEYHFWPLSNIYRHFKLANIDILSYFILQILCMIEKLLENDQFFALELEDFFVKDTGSHLIVKILPTVIFKNLINDKHIQIEMFAQWLMVIGLKDFDLRELITKLKQRISLMNIRKIVAKHHEILKEKLQKVSEPPQI</sequence>
<dbReference type="Pfam" id="PF17014">
    <property type="entry name" value="Mad3_BUB1_I_2"/>
    <property type="match status" value="1"/>
</dbReference>
<dbReference type="EMBL" id="LGUB01000002">
    <property type="protein sequence ID" value="KRH95254.1"/>
    <property type="molecule type" value="Genomic_DNA"/>
</dbReference>
<dbReference type="InterPro" id="IPR031522">
    <property type="entry name" value="Mad3_Bub1_I_2"/>
</dbReference>
<organism evidence="2 3">
    <name type="scientific">Pseudoloma neurophilia</name>
    <dbReference type="NCBI Taxonomy" id="146866"/>
    <lineage>
        <taxon>Eukaryota</taxon>
        <taxon>Fungi</taxon>
        <taxon>Fungi incertae sedis</taxon>
        <taxon>Microsporidia</taxon>
        <taxon>Pseudoloma</taxon>
    </lineage>
</organism>
<name>A0A0R0M0Z2_9MICR</name>
<gene>
    <name evidence="2" type="ORF">M153_1100048397</name>
</gene>
<feature type="transmembrane region" description="Helical" evidence="1">
    <location>
        <begin position="57"/>
        <end position="77"/>
    </location>
</feature>
<protein>
    <submittedName>
        <fullName evidence="2">Uncharacterized protein</fullName>
    </submittedName>
</protein>
<keyword evidence="1" id="KW-0472">Membrane</keyword>
<dbReference type="VEuPathDB" id="MicrosporidiaDB:M153_1100048397"/>
<evidence type="ECO:0000256" key="1">
    <source>
        <dbReference type="SAM" id="Phobius"/>
    </source>
</evidence>
<dbReference type="AlphaFoldDB" id="A0A0R0M0Z2"/>
<proteinExistence type="predicted"/>
<keyword evidence="1" id="KW-0812">Transmembrane</keyword>
<comment type="caution">
    <text evidence="2">The sequence shown here is derived from an EMBL/GenBank/DDBJ whole genome shotgun (WGS) entry which is preliminary data.</text>
</comment>
<keyword evidence="3" id="KW-1185">Reference proteome</keyword>
<dbReference type="Proteomes" id="UP000051530">
    <property type="component" value="Unassembled WGS sequence"/>
</dbReference>
<evidence type="ECO:0000313" key="2">
    <source>
        <dbReference type="EMBL" id="KRH95254.1"/>
    </source>
</evidence>
<reference evidence="2 3" key="1">
    <citation type="submission" date="2015-07" db="EMBL/GenBank/DDBJ databases">
        <title>The genome of Pseudoloma neurophilia, a relevant intracellular parasite of the zebrafish.</title>
        <authorList>
            <person name="Ndikumana S."/>
            <person name="Pelin A."/>
            <person name="Sanders J."/>
            <person name="Corradi N."/>
        </authorList>
    </citation>
    <scope>NUCLEOTIDE SEQUENCE [LARGE SCALE GENOMIC DNA]</scope>
    <source>
        <strain evidence="2 3">MK1</strain>
    </source>
</reference>
<accession>A0A0R0M0Z2</accession>
<keyword evidence="1" id="KW-1133">Transmembrane helix</keyword>
<evidence type="ECO:0000313" key="3">
    <source>
        <dbReference type="Proteomes" id="UP000051530"/>
    </source>
</evidence>